<feature type="chain" id="PRO_5033004915" evidence="1">
    <location>
        <begin position="24"/>
        <end position="421"/>
    </location>
</feature>
<name>A0A848FX84_9RHOO</name>
<protein>
    <submittedName>
        <fullName evidence="2">Uncharacterized protein</fullName>
    </submittedName>
</protein>
<feature type="signal peptide" evidence="1">
    <location>
        <begin position="1"/>
        <end position="23"/>
    </location>
</feature>
<dbReference type="EMBL" id="JABBGA010000001">
    <property type="protein sequence ID" value="NML24468.1"/>
    <property type="molecule type" value="Genomic_DNA"/>
</dbReference>
<dbReference type="RefSeq" id="WP_169144093.1">
    <property type="nucleotide sequence ID" value="NZ_JABBGA010000001.1"/>
</dbReference>
<proteinExistence type="predicted"/>
<reference evidence="2 3" key="1">
    <citation type="submission" date="2020-04" db="EMBL/GenBank/DDBJ databases">
        <title>Zoogloea sp. G-4-1-14 isolated from soil.</title>
        <authorList>
            <person name="Dahal R.H."/>
        </authorList>
    </citation>
    <scope>NUCLEOTIDE SEQUENCE [LARGE SCALE GENOMIC DNA]</scope>
    <source>
        <strain evidence="2 3">G-4-1-14</strain>
    </source>
</reference>
<keyword evidence="3" id="KW-1185">Reference proteome</keyword>
<keyword evidence="1" id="KW-0732">Signal</keyword>
<dbReference type="Proteomes" id="UP000580043">
    <property type="component" value="Unassembled WGS sequence"/>
</dbReference>
<comment type="caution">
    <text evidence="2">The sequence shown here is derived from an EMBL/GenBank/DDBJ whole genome shotgun (WGS) entry which is preliminary data.</text>
</comment>
<gene>
    <name evidence="2" type="ORF">HHL15_01830</name>
</gene>
<evidence type="ECO:0000313" key="2">
    <source>
        <dbReference type="EMBL" id="NML24468.1"/>
    </source>
</evidence>
<evidence type="ECO:0000313" key="3">
    <source>
        <dbReference type="Proteomes" id="UP000580043"/>
    </source>
</evidence>
<accession>A0A848FX84</accession>
<evidence type="ECO:0000256" key="1">
    <source>
        <dbReference type="SAM" id="SignalP"/>
    </source>
</evidence>
<dbReference type="AlphaFoldDB" id="A0A848FX84"/>
<organism evidence="2 3">
    <name type="scientific">Zoogloea dura</name>
    <dbReference type="NCBI Taxonomy" id="2728840"/>
    <lineage>
        <taxon>Bacteria</taxon>
        <taxon>Pseudomonadati</taxon>
        <taxon>Pseudomonadota</taxon>
        <taxon>Betaproteobacteria</taxon>
        <taxon>Rhodocyclales</taxon>
        <taxon>Zoogloeaceae</taxon>
        <taxon>Zoogloea</taxon>
    </lineage>
</organism>
<sequence>MKKYKLIGLAVAVSTVSSVASHAADPLSISFVQNGQTAAAGFSSLSELFDLAKNESAIQQRFGTINFNADQASSSTINYLGLNWNFTSSVYTGNAQSLSFSVPELGISEVFVGLGGTANDARKDAYNQLVNYLKANSGSVYTQIQKWVVAKTPNSSIAGNPGSIQTLQAAADFDLGVTSLASRVISPGNGDARIPNLIGLGFTYGHFKQGDIETSTKTIPLSYTWRSDSDSRRQVIISAPITLGSVGKASTYAGQFSLATRIPVSKSWTLTPAVGYGLAASVDLAQAAQQMSASLSSAYVLSSSADGNTLAIGNMVGHYRTLKLKVDDYEFDPKVANTVFRNGVMYTIPFSAGGHKMATEFTYVNTLFTGSETYTKSQNEVGFTVGTDRESKGLASYLRGGLALVQAKNSNGWRLSFGYWF</sequence>